<name>D8LT36_ECTSI</name>
<proteinExistence type="predicted"/>
<feature type="region of interest" description="Disordered" evidence="1">
    <location>
        <begin position="160"/>
        <end position="185"/>
    </location>
</feature>
<dbReference type="EMBL" id="FN649731">
    <property type="protein sequence ID" value="CBN75310.1"/>
    <property type="molecule type" value="Genomic_DNA"/>
</dbReference>
<dbReference type="CDD" id="cd06661">
    <property type="entry name" value="GGCT_like"/>
    <property type="match status" value="1"/>
</dbReference>
<evidence type="ECO:0000313" key="3">
    <source>
        <dbReference type="Proteomes" id="UP000002630"/>
    </source>
</evidence>
<sequence>MPLTSRRAPILALLYHAAHSGHRIEAFVHAAATRRCCWHRLGGVHQQACHHQQAFHLPSILQLMSVGGRDETLKAAPSTAMTMGADVAKASAAIKAAPTESSRSGGILGPLKESIRNDRGRSEDCDAALLYFSFGANMCPSILTSKRGVNPFASLPAEATQFSTGTRRNPSATDGAGGVTRRDKTDTQKSRGMCVCFCHRAGYATLARNPGPPQSWEKSPGAHGVLHVISPSSLEKIAASENGYEKRLVDVATPTGDRDIAVCFVSNPWQTLPTSVPPTSRYLSLLQDGAAYHNVDERYRAWLALLPSVRPEDEMMSSDRVRTPSKIVTDTVLAVAAFAAFVAAGAAINPF</sequence>
<evidence type="ECO:0000256" key="1">
    <source>
        <dbReference type="SAM" id="MobiDB-lite"/>
    </source>
</evidence>
<feature type="compositionally biased region" description="Polar residues" evidence="1">
    <location>
        <begin position="160"/>
        <end position="172"/>
    </location>
</feature>
<gene>
    <name evidence="2" type="ORF">Esi_0078_0031</name>
</gene>
<organism evidence="2 3">
    <name type="scientific">Ectocarpus siliculosus</name>
    <name type="common">Brown alga</name>
    <name type="synonym">Conferva siliculosa</name>
    <dbReference type="NCBI Taxonomy" id="2880"/>
    <lineage>
        <taxon>Eukaryota</taxon>
        <taxon>Sar</taxon>
        <taxon>Stramenopiles</taxon>
        <taxon>Ochrophyta</taxon>
        <taxon>PX clade</taxon>
        <taxon>Phaeophyceae</taxon>
        <taxon>Ectocarpales</taxon>
        <taxon>Ectocarpaceae</taxon>
        <taxon>Ectocarpus</taxon>
    </lineage>
</organism>
<accession>D8LT36</accession>
<protein>
    <recommendedName>
        <fullName evidence="4">Gamma-glutamylcyclotransferase</fullName>
    </recommendedName>
</protein>
<dbReference type="AlphaFoldDB" id="D8LT36"/>
<evidence type="ECO:0008006" key="4">
    <source>
        <dbReference type="Google" id="ProtNLM"/>
    </source>
</evidence>
<evidence type="ECO:0000313" key="2">
    <source>
        <dbReference type="EMBL" id="CBN75310.1"/>
    </source>
</evidence>
<dbReference type="EMBL" id="FN649014">
    <property type="protein sequence ID" value="CBN75310.1"/>
    <property type="molecule type" value="Genomic_DNA"/>
</dbReference>
<dbReference type="OrthoDB" id="2017317at2759"/>
<keyword evidence="3" id="KW-1185">Reference proteome</keyword>
<dbReference type="Gene3D" id="3.10.490.10">
    <property type="entry name" value="Gamma-glutamyl cyclotransferase-like"/>
    <property type="match status" value="1"/>
</dbReference>
<dbReference type="InterPro" id="IPR013024">
    <property type="entry name" value="GGCT-like"/>
</dbReference>
<dbReference type="InParanoid" id="D8LT36"/>
<reference evidence="2 3" key="1">
    <citation type="journal article" date="2010" name="Nature">
        <title>The Ectocarpus genome and the independent evolution of multicellularity in brown algae.</title>
        <authorList>
            <person name="Cock J.M."/>
            <person name="Sterck L."/>
            <person name="Rouze P."/>
            <person name="Scornet D."/>
            <person name="Allen A.E."/>
            <person name="Amoutzias G."/>
            <person name="Anthouard V."/>
            <person name="Artiguenave F."/>
            <person name="Aury J.M."/>
            <person name="Badger J.H."/>
            <person name="Beszteri B."/>
            <person name="Billiau K."/>
            <person name="Bonnet E."/>
            <person name="Bothwell J.H."/>
            <person name="Bowler C."/>
            <person name="Boyen C."/>
            <person name="Brownlee C."/>
            <person name="Carrano C.J."/>
            <person name="Charrier B."/>
            <person name="Cho G.Y."/>
            <person name="Coelho S.M."/>
            <person name="Collen J."/>
            <person name="Corre E."/>
            <person name="Da Silva C."/>
            <person name="Delage L."/>
            <person name="Delaroque N."/>
            <person name="Dittami S.M."/>
            <person name="Doulbeau S."/>
            <person name="Elias M."/>
            <person name="Farnham G."/>
            <person name="Gachon C.M."/>
            <person name="Gschloessl B."/>
            <person name="Heesch S."/>
            <person name="Jabbari K."/>
            <person name="Jubin C."/>
            <person name="Kawai H."/>
            <person name="Kimura K."/>
            <person name="Kloareg B."/>
            <person name="Kupper F.C."/>
            <person name="Lang D."/>
            <person name="Le Bail A."/>
            <person name="Leblanc C."/>
            <person name="Lerouge P."/>
            <person name="Lohr M."/>
            <person name="Lopez P.J."/>
            <person name="Martens C."/>
            <person name="Maumus F."/>
            <person name="Michel G."/>
            <person name="Miranda-Saavedra D."/>
            <person name="Morales J."/>
            <person name="Moreau H."/>
            <person name="Motomura T."/>
            <person name="Nagasato C."/>
            <person name="Napoli C.A."/>
            <person name="Nelson D.R."/>
            <person name="Nyvall-Collen P."/>
            <person name="Peters A.F."/>
            <person name="Pommier C."/>
            <person name="Potin P."/>
            <person name="Poulain J."/>
            <person name="Quesneville H."/>
            <person name="Read B."/>
            <person name="Rensing S.A."/>
            <person name="Ritter A."/>
            <person name="Rousvoal S."/>
            <person name="Samanta M."/>
            <person name="Samson G."/>
            <person name="Schroeder D.C."/>
            <person name="Segurens B."/>
            <person name="Strittmatter M."/>
            <person name="Tonon T."/>
            <person name="Tregear J.W."/>
            <person name="Valentin K."/>
            <person name="von Dassow P."/>
            <person name="Yamagishi T."/>
            <person name="Van de Peer Y."/>
            <person name="Wincker P."/>
        </authorList>
    </citation>
    <scope>NUCLEOTIDE SEQUENCE [LARGE SCALE GENOMIC DNA]</scope>
    <source>
        <strain evidence="3">Ec32 / CCAP1310/4</strain>
    </source>
</reference>
<dbReference type="Proteomes" id="UP000002630">
    <property type="component" value="Linkage Group LG06"/>
</dbReference>